<dbReference type="InterPro" id="IPR027417">
    <property type="entry name" value="P-loop_NTPase"/>
</dbReference>
<dbReference type="Gene3D" id="3.40.50.300">
    <property type="entry name" value="P-loop containing nucleotide triphosphate hydrolases"/>
    <property type="match status" value="2"/>
</dbReference>
<dbReference type="STRING" id="984262.SGRA_1630"/>
<evidence type="ECO:0000256" key="10">
    <source>
        <dbReference type="SAM" id="Coils"/>
    </source>
</evidence>
<evidence type="ECO:0000256" key="5">
    <source>
        <dbReference type="ARBA" id="ARBA00022763"/>
    </source>
</evidence>
<evidence type="ECO:0000256" key="9">
    <source>
        <dbReference type="PIRNR" id="PIRNR003128"/>
    </source>
</evidence>
<accession>H6LA02</accession>
<evidence type="ECO:0000259" key="11">
    <source>
        <dbReference type="Pfam" id="PF02463"/>
    </source>
</evidence>
<dbReference type="HOGENOM" id="CLU_018297_3_1_10"/>
<name>H6LA02_SAPGL</name>
<evidence type="ECO:0000256" key="2">
    <source>
        <dbReference type="ARBA" id="ARBA00009441"/>
    </source>
</evidence>
<dbReference type="eggNOG" id="COG0497">
    <property type="taxonomic scope" value="Bacteria"/>
</dbReference>
<keyword evidence="13" id="KW-1185">Reference proteome</keyword>
<feature type="domain" description="RecF/RecN/SMC N-terminal" evidence="11">
    <location>
        <begin position="1"/>
        <end position="505"/>
    </location>
</feature>
<sequence length="552" mass="62607">MLKSLQIENYAIIEFVRLDFHQALTIITGETGAGKSIILGALGLIRGKRADTKVLYDLNKKAYVEAEFSLSASRFSALFEALDLDFQEQTIIRREIRPSGKTRAFVNDSPVKLEQLKALADRLLDVHQQFDTLDIQEPDYQLHIMDALAGNLDDLAKYELLYGQYEGEKSQLRALERKQRSALKEQEFIAFQLKELLEAELYAGEQEELEQEQKQLSHAEDIKRVLSGLVMGLTEEEPSLSEQLTVMSNQLYTVSDYQKDLPELAERLEGLRFELEELSNGLNRIAEDTEYDDERLEEVNERLDLLFRLQKKHHLASEEELLELQEELQQQLDGFEGLEEQIEQLKSSIIKKEKQLWQQGKALSAKREKAIGPFEGQLRELLQQLSMKYARLKVDLAEAKDLGPKGIDQLRFLFSANKGGRLEEIRGIASGGELSRLALCIKSMMAGAITLPTLIFDEIDTGVSGEVALQMGQILQQLSAAHQVVSITHSPQIAAKARKHYFVHKEVIKDRTVTAIKELEKEEERVEELAKMLSGNPPSAYAKANAKELLAR</sequence>
<evidence type="ECO:0000313" key="13">
    <source>
        <dbReference type="Proteomes" id="UP000007519"/>
    </source>
</evidence>
<dbReference type="KEGG" id="sgn:SGRA_1630"/>
<proteinExistence type="inferred from homology"/>
<keyword evidence="6" id="KW-0067">ATP-binding</keyword>
<dbReference type="InterPro" id="IPR004604">
    <property type="entry name" value="DNA_recomb/repair_RecN"/>
</dbReference>
<reference evidence="12 13" key="1">
    <citation type="journal article" date="2012" name="Stand. Genomic Sci.">
        <title>Complete genome sequencing and analysis of Saprospira grandis str. Lewin, a predatory marine bacterium.</title>
        <authorList>
            <person name="Saw J.H."/>
            <person name="Yuryev A."/>
            <person name="Kanbe M."/>
            <person name="Hou S."/>
            <person name="Young A.G."/>
            <person name="Aizawa S."/>
            <person name="Alam M."/>
        </authorList>
    </citation>
    <scope>NUCLEOTIDE SEQUENCE [LARGE SCALE GENOMIC DNA]</scope>
    <source>
        <strain evidence="12 13">Lewin</strain>
    </source>
</reference>
<evidence type="ECO:0000256" key="1">
    <source>
        <dbReference type="ARBA" id="ARBA00003618"/>
    </source>
</evidence>
<dbReference type="Pfam" id="PF02463">
    <property type="entry name" value="SMC_N"/>
    <property type="match status" value="1"/>
</dbReference>
<gene>
    <name evidence="12" type="primary">recN</name>
    <name evidence="12" type="ordered locus">SGRA_1630</name>
</gene>
<organism evidence="12 13">
    <name type="scientific">Saprospira grandis (strain Lewin)</name>
    <dbReference type="NCBI Taxonomy" id="984262"/>
    <lineage>
        <taxon>Bacteria</taxon>
        <taxon>Pseudomonadati</taxon>
        <taxon>Bacteroidota</taxon>
        <taxon>Saprospiria</taxon>
        <taxon>Saprospirales</taxon>
        <taxon>Saprospiraceae</taxon>
        <taxon>Saprospira</taxon>
    </lineage>
</organism>
<evidence type="ECO:0000256" key="3">
    <source>
        <dbReference type="ARBA" id="ARBA00021315"/>
    </source>
</evidence>
<comment type="function">
    <text evidence="1 9">May be involved in recombinational repair of damaged DNA.</text>
</comment>
<evidence type="ECO:0000256" key="8">
    <source>
        <dbReference type="ARBA" id="ARBA00033408"/>
    </source>
</evidence>
<dbReference type="GO" id="GO:0043590">
    <property type="term" value="C:bacterial nucleoid"/>
    <property type="evidence" value="ECO:0007669"/>
    <property type="project" value="TreeGrafter"/>
</dbReference>
<keyword evidence="4" id="KW-0547">Nucleotide-binding</keyword>
<dbReference type="PIRSF" id="PIRSF003128">
    <property type="entry name" value="RecN"/>
    <property type="match status" value="1"/>
</dbReference>
<keyword evidence="7 9" id="KW-0234">DNA repair</keyword>
<comment type="similarity">
    <text evidence="2 9">Belongs to the RecN family.</text>
</comment>
<dbReference type="GO" id="GO:0006310">
    <property type="term" value="P:DNA recombination"/>
    <property type="evidence" value="ECO:0007669"/>
    <property type="project" value="InterPro"/>
</dbReference>
<evidence type="ECO:0000256" key="6">
    <source>
        <dbReference type="ARBA" id="ARBA00022840"/>
    </source>
</evidence>
<dbReference type="InterPro" id="IPR003395">
    <property type="entry name" value="RecF/RecN/SMC_N"/>
</dbReference>
<keyword evidence="10" id="KW-0175">Coiled coil</keyword>
<evidence type="ECO:0000256" key="4">
    <source>
        <dbReference type="ARBA" id="ARBA00022741"/>
    </source>
</evidence>
<keyword evidence="5 9" id="KW-0227">DNA damage</keyword>
<dbReference type="RefSeq" id="WP_015692000.1">
    <property type="nucleotide sequence ID" value="NC_016940.1"/>
</dbReference>
<dbReference type="PANTHER" id="PTHR11059">
    <property type="entry name" value="DNA REPAIR PROTEIN RECN"/>
    <property type="match status" value="1"/>
</dbReference>
<feature type="coiled-coil region" evidence="10">
    <location>
        <begin position="509"/>
        <end position="536"/>
    </location>
</feature>
<feature type="coiled-coil region" evidence="10">
    <location>
        <begin position="158"/>
        <end position="222"/>
    </location>
</feature>
<evidence type="ECO:0000256" key="7">
    <source>
        <dbReference type="ARBA" id="ARBA00023204"/>
    </source>
</evidence>
<dbReference type="GO" id="GO:0009432">
    <property type="term" value="P:SOS response"/>
    <property type="evidence" value="ECO:0007669"/>
    <property type="project" value="TreeGrafter"/>
</dbReference>
<dbReference type="PANTHER" id="PTHR11059:SF0">
    <property type="entry name" value="DNA REPAIR PROTEIN RECN"/>
    <property type="match status" value="1"/>
</dbReference>
<dbReference type="AlphaFoldDB" id="H6LA02"/>
<dbReference type="OrthoDB" id="9806954at2"/>
<dbReference type="GO" id="GO:0006281">
    <property type="term" value="P:DNA repair"/>
    <property type="evidence" value="ECO:0007669"/>
    <property type="project" value="UniProtKB-KW"/>
</dbReference>
<dbReference type="EMBL" id="CP002831">
    <property type="protein sequence ID" value="AFC24365.1"/>
    <property type="molecule type" value="Genomic_DNA"/>
</dbReference>
<feature type="coiled-coil region" evidence="10">
    <location>
        <begin position="321"/>
        <end position="355"/>
    </location>
</feature>
<dbReference type="GO" id="GO:0005524">
    <property type="term" value="F:ATP binding"/>
    <property type="evidence" value="ECO:0007669"/>
    <property type="project" value="UniProtKB-KW"/>
</dbReference>
<evidence type="ECO:0000313" key="12">
    <source>
        <dbReference type="EMBL" id="AFC24365.1"/>
    </source>
</evidence>
<dbReference type="SUPFAM" id="SSF52540">
    <property type="entry name" value="P-loop containing nucleoside triphosphate hydrolases"/>
    <property type="match status" value="1"/>
</dbReference>
<dbReference type="Proteomes" id="UP000007519">
    <property type="component" value="Chromosome"/>
</dbReference>
<dbReference type="NCBIfam" id="TIGR00634">
    <property type="entry name" value="recN"/>
    <property type="match status" value="1"/>
</dbReference>
<protein>
    <recommendedName>
        <fullName evidence="3 9">DNA repair protein RecN</fullName>
    </recommendedName>
    <alternativeName>
        <fullName evidence="8 9">Recombination protein N</fullName>
    </alternativeName>
</protein>